<evidence type="ECO:0000313" key="6">
    <source>
        <dbReference type="Proteomes" id="UP001434883"/>
    </source>
</evidence>
<dbReference type="SMART" id="SM00406">
    <property type="entry name" value="IGv"/>
    <property type="match status" value="1"/>
</dbReference>
<evidence type="ECO:0000256" key="1">
    <source>
        <dbReference type="ARBA" id="ARBA00004370"/>
    </source>
</evidence>
<keyword evidence="2" id="KW-0472">Membrane</keyword>
<evidence type="ECO:0000256" key="3">
    <source>
        <dbReference type="ARBA" id="ARBA00023319"/>
    </source>
</evidence>
<feature type="non-terminal residue" evidence="5">
    <location>
        <position position="1"/>
    </location>
</feature>
<dbReference type="Proteomes" id="UP001434883">
    <property type="component" value="Unassembled WGS sequence"/>
</dbReference>
<dbReference type="PANTHER" id="PTHR24100">
    <property type="entry name" value="BUTYROPHILIN"/>
    <property type="match status" value="1"/>
</dbReference>
<evidence type="ECO:0000259" key="4">
    <source>
        <dbReference type="PROSITE" id="PS50835"/>
    </source>
</evidence>
<accession>A0ABV0Q9X6</accession>
<dbReference type="SMART" id="SM00409">
    <property type="entry name" value="IG"/>
    <property type="match status" value="1"/>
</dbReference>
<dbReference type="PROSITE" id="PS50835">
    <property type="entry name" value="IG_LIKE"/>
    <property type="match status" value="1"/>
</dbReference>
<dbReference type="Pfam" id="PF07686">
    <property type="entry name" value="V-set"/>
    <property type="match status" value="1"/>
</dbReference>
<dbReference type="InterPro" id="IPR050504">
    <property type="entry name" value="IgSF_BTN/MOG"/>
</dbReference>
<keyword evidence="6" id="KW-1185">Reference proteome</keyword>
<evidence type="ECO:0000313" key="5">
    <source>
        <dbReference type="EMBL" id="MEQ2192590.1"/>
    </source>
</evidence>
<dbReference type="SUPFAM" id="SSF48726">
    <property type="entry name" value="Immunoglobulin"/>
    <property type="match status" value="1"/>
</dbReference>
<dbReference type="EMBL" id="JAHRIN010002915">
    <property type="protein sequence ID" value="MEQ2192590.1"/>
    <property type="molecule type" value="Genomic_DNA"/>
</dbReference>
<dbReference type="PANTHER" id="PTHR24100:SF151">
    <property type="entry name" value="ICOS LIGAND"/>
    <property type="match status" value="1"/>
</dbReference>
<comment type="subcellular location">
    <subcellularLocation>
        <location evidence="1">Membrane</location>
    </subcellularLocation>
</comment>
<evidence type="ECO:0000256" key="2">
    <source>
        <dbReference type="ARBA" id="ARBA00023136"/>
    </source>
</evidence>
<keyword evidence="3" id="KW-0393">Immunoglobulin domain</keyword>
<sequence>PGQNITLPCKASDTTIIAVVWRRADLKQYVLRYREEQLDPENQDPSYTDRVDLQDRQTKNGDVSLVLKNVRTDDTGTYECTCRVDGNTKDEHVCRITLDVSPPPSLGESVCLWIRTSSSFLVLDVGETSQIRCLCC</sequence>
<organism evidence="5 6">
    <name type="scientific">Xenoophorus captivus</name>
    <dbReference type="NCBI Taxonomy" id="1517983"/>
    <lineage>
        <taxon>Eukaryota</taxon>
        <taxon>Metazoa</taxon>
        <taxon>Chordata</taxon>
        <taxon>Craniata</taxon>
        <taxon>Vertebrata</taxon>
        <taxon>Euteleostomi</taxon>
        <taxon>Actinopterygii</taxon>
        <taxon>Neopterygii</taxon>
        <taxon>Teleostei</taxon>
        <taxon>Neoteleostei</taxon>
        <taxon>Acanthomorphata</taxon>
        <taxon>Ovalentaria</taxon>
        <taxon>Atherinomorphae</taxon>
        <taxon>Cyprinodontiformes</taxon>
        <taxon>Goodeidae</taxon>
        <taxon>Xenoophorus</taxon>
    </lineage>
</organism>
<dbReference type="InterPro" id="IPR003599">
    <property type="entry name" value="Ig_sub"/>
</dbReference>
<proteinExistence type="predicted"/>
<gene>
    <name evidence="5" type="ORF">XENOCAPTIV_014032</name>
</gene>
<reference evidence="5 6" key="1">
    <citation type="submission" date="2021-06" db="EMBL/GenBank/DDBJ databases">
        <authorList>
            <person name="Palmer J.M."/>
        </authorList>
    </citation>
    <scope>NUCLEOTIDE SEQUENCE [LARGE SCALE GENOMIC DNA]</scope>
    <source>
        <strain evidence="5 6">XC_2019</strain>
        <tissue evidence="5">Muscle</tissue>
    </source>
</reference>
<dbReference type="InterPro" id="IPR036179">
    <property type="entry name" value="Ig-like_dom_sf"/>
</dbReference>
<dbReference type="Gene3D" id="2.60.40.10">
    <property type="entry name" value="Immunoglobulins"/>
    <property type="match status" value="1"/>
</dbReference>
<dbReference type="InterPro" id="IPR013106">
    <property type="entry name" value="Ig_V-set"/>
</dbReference>
<comment type="caution">
    <text evidence="5">The sequence shown here is derived from an EMBL/GenBank/DDBJ whole genome shotgun (WGS) entry which is preliminary data.</text>
</comment>
<name>A0ABV0Q9X6_9TELE</name>
<protein>
    <recommendedName>
        <fullName evidence="4">Ig-like domain-containing protein</fullName>
    </recommendedName>
</protein>
<dbReference type="InterPro" id="IPR007110">
    <property type="entry name" value="Ig-like_dom"/>
</dbReference>
<feature type="domain" description="Ig-like" evidence="4">
    <location>
        <begin position="1"/>
        <end position="97"/>
    </location>
</feature>
<dbReference type="InterPro" id="IPR013783">
    <property type="entry name" value="Ig-like_fold"/>
</dbReference>